<organism evidence="1 2">
    <name type="scientific">Vogesella amnigena</name>
    <dbReference type="NCBI Taxonomy" id="1507449"/>
    <lineage>
        <taxon>Bacteria</taxon>
        <taxon>Pseudomonadati</taxon>
        <taxon>Pseudomonadota</taxon>
        <taxon>Betaproteobacteria</taxon>
        <taxon>Neisseriales</taxon>
        <taxon>Chromobacteriaceae</taxon>
        <taxon>Vogesella</taxon>
    </lineage>
</organism>
<dbReference type="RefSeq" id="WP_390276650.1">
    <property type="nucleotide sequence ID" value="NZ_JBHRYH010000008.1"/>
</dbReference>
<evidence type="ECO:0000313" key="1">
    <source>
        <dbReference type="EMBL" id="MFC3625182.1"/>
    </source>
</evidence>
<protein>
    <recommendedName>
        <fullName evidence="3">TnsA endonuclease N-terminal domain-containing protein</fullName>
    </recommendedName>
</protein>
<comment type="caution">
    <text evidence="1">The sequence shown here is derived from an EMBL/GenBank/DDBJ whole genome shotgun (WGS) entry which is preliminary data.</text>
</comment>
<gene>
    <name evidence="1" type="ORF">ACFOKJ_03350</name>
</gene>
<reference evidence="2" key="1">
    <citation type="journal article" date="2019" name="Int. J. Syst. Evol. Microbiol.">
        <title>The Global Catalogue of Microorganisms (GCM) 10K type strain sequencing project: providing services to taxonomists for standard genome sequencing and annotation.</title>
        <authorList>
            <consortium name="The Broad Institute Genomics Platform"/>
            <consortium name="The Broad Institute Genome Sequencing Center for Infectious Disease"/>
            <person name="Wu L."/>
            <person name="Ma J."/>
        </authorList>
    </citation>
    <scope>NUCLEOTIDE SEQUENCE [LARGE SCALE GENOMIC DNA]</scope>
    <source>
        <strain evidence="2">KCTC 42195</strain>
    </source>
</reference>
<evidence type="ECO:0008006" key="3">
    <source>
        <dbReference type="Google" id="ProtNLM"/>
    </source>
</evidence>
<sequence length="239" mass="26744">MMYLNSMQQALRSALLQQAEEAFSEKPDLAGVVHGRRRITQGARGKRTALFPSRKNDLTVALESQIEAAFCLLLERDPEVTGYRCQSLEIELGLGESYISDFLFQTRAGSWEVKEIKPSRAHLNDDTRVRLAKVNALLTQSGFGFSVGDLTNMPGPIELENLFALYQRSSIRPWSHQECDLALAQLHKLPQPRMLGAWYVHLHDAGLSPLLADHLLFHGLATANLKRALRLDMQVGVPV</sequence>
<keyword evidence="2" id="KW-1185">Reference proteome</keyword>
<accession>A0ABV7TQQ6</accession>
<dbReference type="EMBL" id="JBHRYH010000008">
    <property type="protein sequence ID" value="MFC3625182.1"/>
    <property type="molecule type" value="Genomic_DNA"/>
</dbReference>
<evidence type="ECO:0000313" key="2">
    <source>
        <dbReference type="Proteomes" id="UP001595636"/>
    </source>
</evidence>
<name>A0ABV7TQQ6_9NEIS</name>
<proteinExistence type="predicted"/>
<dbReference type="Proteomes" id="UP001595636">
    <property type="component" value="Unassembled WGS sequence"/>
</dbReference>